<dbReference type="InterPro" id="IPR036565">
    <property type="entry name" value="Mur-like_cat_sf"/>
</dbReference>
<proteinExistence type="predicted"/>
<dbReference type="STRING" id="647113.Metok_0796"/>
<dbReference type="InterPro" id="IPR051046">
    <property type="entry name" value="MurCDEF_CellWall_CoF430Synth"/>
</dbReference>
<dbReference type="eggNOG" id="arCOG02822">
    <property type="taxonomic scope" value="Archaea"/>
</dbReference>
<dbReference type="EMBL" id="CP002792">
    <property type="protein sequence ID" value="AEH06773.1"/>
    <property type="molecule type" value="Genomic_DNA"/>
</dbReference>
<dbReference type="PANTHER" id="PTHR43024:SF1">
    <property type="entry name" value="UDP-N-ACETYLMURAMOYL-TRIPEPTIDE--D-ALANYL-D-ALANINE LIGASE"/>
    <property type="match status" value="1"/>
</dbReference>
<gene>
    <name evidence="4" type="ordered locus">Metok_0796</name>
</gene>
<dbReference type="Proteomes" id="UP000009296">
    <property type="component" value="Chromosome"/>
</dbReference>
<evidence type="ECO:0000256" key="1">
    <source>
        <dbReference type="ARBA" id="ARBA00022598"/>
    </source>
</evidence>
<evidence type="ECO:0000313" key="5">
    <source>
        <dbReference type="Proteomes" id="UP000009296"/>
    </source>
</evidence>
<evidence type="ECO:0000313" key="4">
    <source>
        <dbReference type="EMBL" id="AEH06773.1"/>
    </source>
</evidence>
<dbReference type="RefSeq" id="WP_013866958.1">
    <property type="nucleotide sequence ID" value="NC_015636.1"/>
</dbReference>
<accession>F8AM85</accession>
<dbReference type="PANTHER" id="PTHR43024">
    <property type="entry name" value="UDP-N-ACETYLMURAMOYL-TRIPEPTIDE--D-ALANYL-D-ALANINE LIGASE"/>
    <property type="match status" value="1"/>
</dbReference>
<dbReference type="OrthoDB" id="52890at2157"/>
<dbReference type="AlphaFoldDB" id="F8AM85"/>
<dbReference type="GeneID" id="10772941"/>
<dbReference type="SUPFAM" id="SSF53623">
    <property type="entry name" value="MurD-like peptide ligases, catalytic domain"/>
    <property type="match status" value="1"/>
</dbReference>
<dbReference type="KEGG" id="mok:Metok_0796"/>
<sequence>MLIIDVNHGALDIAKEYINLGYNVSVWDIYGKLEKDKDILKNLNYSMEHINLISSKEKPDFEKYDNIIAPIHCPIDCNFISFHDAISELLYKKYGNIHKKFIEITGVKGKTTTTELLYYILKDEYNIFLNNSNSGSITPVSVLNHINRLNEENKLDLYNLFIFEVSLGITSCKYGALTNVVENYPIGKGRRNALNAKLYTLKNADRIYINKNILDNYGYDNNNLDLVNNNIKYKYIDNKYVDNKNNDNLKKLTAISPEDAEIISKYPLKYKYNNKIIEFSKYIFGAHYIEDSLFALNICKNFVNCEYIIDKIKTFEIKNRMNIKEINNRYMIENINPGLNVKSIDYAIKDFSEIFDGIVIIGGDFGCTCEELNVRRLSNIINKYKNKSNIKFILTGALGKKLKKYVNYPYVENYNFKSTELDKNILIIYRKAIN</sequence>
<keyword evidence="1 4" id="KW-0436">Ligase</keyword>
<dbReference type="HOGENOM" id="CLU_047362_0_0_2"/>
<protein>
    <submittedName>
        <fullName evidence="4">Mur ligase middle domain protein</fullName>
    </submittedName>
</protein>
<reference evidence="4" key="1">
    <citation type="submission" date="2011-05" db="EMBL/GenBank/DDBJ databases">
        <title>Complete sequence of chromosome of Methanothermococcus okinawensis IH1.</title>
        <authorList>
            <consortium name="US DOE Joint Genome Institute"/>
            <person name="Lucas S."/>
            <person name="Han J."/>
            <person name="Lapidus A."/>
            <person name="Cheng J.-F."/>
            <person name="Goodwin L."/>
            <person name="Pitluck S."/>
            <person name="Peters L."/>
            <person name="Mikhailova N."/>
            <person name="Held B."/>
            <person name="Han C."/>
            <person name="Tapia R."/>
            <person name="Land M."/>
            <person name="Hauser L."/>
            <person name="Kyrpides N."/>
            <person name="Ivanova N."/>
            <person name="Pagani I."/>
            <person name="Sieprawska-Lupa M."/>
            <person name="Takai K."/>
            <person name="Miyazaki J."/>
            <person name="Whitman W."/>
            <person name="Woyke T."/>
        </authorList>
    </citation>
    <scope>NUCLEOTIDE SEQUENCE [LARGE SCALE GENOMIC DNA]</scope>
    <source>
        <strain evidence="4">IH1</strain>
    </source>
</reference>
<keyword evidence="2" id="KW-0547">Nucleotide-binding</keyword>
<evidence type="ECO:0000256" key="2">
    <source>
        <dbReference type="ARBA" id="ARBA00022741"/>
    </source>
</evidence>
<dbReference type="GO" id="GO:0005524">
    <property type="term" value="F:ATP binding"/>
    <property type="evidence" value="ECO:0007669"/>
    <property type="project" value="UniProtKB-KW"/>
</dbReference>
<keyword evidence="3" id="KW-0067">ATP-binding</keyword>
<organism evidence="4 5">
    <name type="scientific">Methanothermococcus okinawensis (strain DSM 14208 / JCM 11175 / IH1)</name>
    <dbReference type="NCBI Taxonomy" id="647113"/>
    <lineage>
        <taxon>Archaea</taxon>
        <taxon>Methanobacteriati</taxon>
        <taxon>Methanobacteriota</taxon>
        <taxon>Methanomada group</taxon>
        <taxon>Methanococci</taxon>
        <taxon>Methanococcales</taxon>
        <taxon>Methanococcaceae</taxon>
        <taxon>Methanothermococcus</taxon>
    </lineage>
</organism>
<dbReference type="Gene3D" id="3.40.1190.10">
    <property type="entry name" value="Mur-like, catalytic domain"/>
    <property type="match status" value="1"/>
</dbReference>
<dbReference type="GO" id="GO:0016874">
    <property type="term" value="F:ligase activity"/>
    <property type="evidence" value="ECO:0007669"/>
    <property type="project" value="UniProtKB-KW"/>
</dbReference>
<evidence type="ECO:0000256" key="3">
    <source>
        <dbReference type="ARBA" id="ARBA00022840"/>
    </source>
</evidence>
<name>F8AM85_METOI</name>
<keyword evidence="5" id="KW-1185">Reference proteome</keyword>
<dbReference type="NCBIfam" id="NF033197">
    <property type="entry name" value="F430_CfbE"/>
    <property type="match status" value="1"/>
</dbReference>